<accession>A0A1J1J4M0</accession>
<evidence type="ECO:0000313" key="2">
    <source>
        <dbReference type="Proteomes" id="UP000183832"/>
    </source>
</evidence>
<name>A0A1J1J4M0_9DIPT</name>
<dbReference type="Proteomes" id="UP000183832">
    <property type="component" value="Unassembled WGS sequence"/>
</dbReference>
<dbReference type="AlphaFoldDB" id="A0A1J1J4M0"/>
<proteinExistence type="predicted"/>
<keyword evidence="2" id="KW-1185">Reference proteome</keyword>
<evidence type="ECO:0000313" key="1">
    <source>
        <dbReference type="EMBL" id="CRL07357.1"/>
    </source>
</evidence>
<dbReference type="EMBL" id="CVRI01000070">
    <property type="protein sequence ID" value="CRL07357.1"/>
    <property type="molecule type" value="Genomic_DNA"/>
</dbReference>
<organism evidence="1 2">
    <name type="scientific">Clunio marinus</name>
    <dbReference type="NCBI Taxonomy" id="568069"/>
    <lineage>
        <taxon>Eukaryota</taxon>
        <taxon>Metazoa</taxon>
        <taxon>Ecdysozoa</taxon>
        <taxon>Arthropoda</taxon>
        <taxon>Hexapoda</taxon>
        <taxon>Insecta</taxon>
        <taxon>Pterygota</taxon>
        <taxon>Neoptera</taxon>
        <taxon>Endopterygota</taxon>
        <taxon>Diptera</taxon>
        <taxon>Nematocera</taxon>
        <taxon>Chironomoidea</taxon>
        <taxon>Chironomidae</taxon>
        <taxon>Clunio</taxon>
    </lineage>
</organism>
<sequence>MPLGHGILISDSVWLILRFLYSDGFMKKGNDDFRREQTMSYPSVNALLGHAVISFNLKPKTMKRALKHQEINLIK</sequence>
<gene>
    <name evidence="1" type="ORF">CLUMA_CG020335</name>
</gene>
<reference evidence="1 2" key="1">
    <citation type="submission" date="2015-04" db="EMBL/GenBank/DDBJ databases">
        <authorList>
            <person name="Syromyatnikov M.Y."/>
            <person name="Popov V.N."/>
        </authorList>
    </citation>
    <scope>NUCLEOTIDE SEQUENCE [LARGE SCALE GENOMIC DNA]</scope>
</reference>
<protein>
    <submittedName>
        <fullName evidence="1">CLUMA_CG020335, isoform A</fullName>
    </submittedName>
</protein>